<feature type="domain" description="Glycosyltransferase 2-like" evidence="1">
    <location>
        <begin position="15"/>
        <end position="139"/>
    </location>
</feature>
<organism evidence="2 3">
    <name type="scientific">Spirosoma validum</name>
    <dbReference type="NCBI Taxonomy" id="2771355"/>
    <lineage>
        <taxon>Bacteria</taxon>
        <taxon>Pseudomonadati</taxon>
        <taxon>Bacteroidota</taxon>
        <taxon>Cytophagia</taxon>
        <taxon>Cytophagales</taxon>
        <taxon>Cytophagaceae</taxon>
        <taxon>Spirosoma</taxon>
    </lineage>
</organism>
<sequence length="254" mass="29168">MQAFSNNSKNNITVSIIIVVYNAKSTITQAIQSVIDQVGSFELVIIDGGSTDGTVDVIKDYENEIDFWVSEPDNGIYDAMNKGVKNSNGKWIYFLGADDVLNPDVINRIQPILIDSKCALVYGDIKYTNGGFFKSHYSFITYIQNTIHHQAAFYNRSLFDNFAYDIKMRIISDYELNLIIYLNKSKYQRINVTVATCSKDGRSRNPKLSYKETNIIRQKYLKGYLELSSRLLLGTKFIVMTLYRFIKKNSHRYS</sequence>
<accession>A0A927AXW8</accession>
<dbReference type="RefSeq" id="WP_191037492.1">
    <property type="nucleotide sequence ID" value="NZ_JACXAA010000001.1"/>
</dbReference>
<reference evidence="2" key="1">
    <citation type="submission" date="2020-09" db="EMBL/GenBank/DDBJ databases">
        <authorList>
            <person name="Kim M.K."/>
        </authorList>
    </citation>
    <scope>NUCLEOTIDE SEQUENCE</scope>
    <source>
        <strain evidence="2">BT704</strain>
    </source>
</reference>
<proteinExistence type="predicted"/>
<dbReference type="PANTHER" id="PTHR22916:SF67">
    <property type="entry name" value="COLANIC ACID BIOSYNTHESIS GLYCOSYL TRANSFERASE WCAE-RELATED"/>
    <property type="match status" value="1"/>
</dbReference>
<dbReference type="InterPro" id="IPR001173">
    <property type="entry name" value="Glyco_trans_2-like"/>
</dbReference>
<evidence type="ECO:0000313" key="3">
    <source>
        <dbReference type="Proteomes" id="UP000653797"/>
    </source>
</evidence>
<dbReference type="GO" id="GO:0016758">
    <property type="term" value="F:hexosyltransferase activity"/>
    <property type="evidence" value="ECO:0007669"/>
    <property type="project" value="UniProtKB-ARBA"/>
</dbReference>
<dbReference type="EMBL" id="JACXAA010000001">
    <property type="protein sequence ID" value="MBD2751866.1"/>
    <property type="molecule type" value="Genomic_DNA"/>
</dbReference>
<protein>
    <submittedName>
        <fullName evidence="2">Glycosyltransferase</fullName>
    </submittedName>
</protein>
<dbReference type="Gene3D" id="3.90.550.10">
    <property type="entry name" value="Spore Coat Polysaccharide Biosynthesis Protein SpsA, Chain A"/>
    <property type="match status" value="1"/>
</dbReference>
<dbReference type="AlphaFoldDB" id="A0A927AXW8"/>
<dbReference type="PANTHER" id="PTHR22916">
    <property type="entry name" value="GLYCOSYLTRANSFERASE"/>
    <property type="match status" value="1"/>
</dbReference>
<comment type="caution">
    <text evidence="2">The sequence shown here is derived from an EMBL/GenBank/DDBJ whole genome shotgun (WGS) entry which is preliminary data.</text>
</comment>
<keyword evidence="3" id="KW-1185">Reference proteome</keyword>
<gene>
    <name evidence="2" type="ORF">IC230_03110</name>
</gene>
<dbReference type="InterPro" id="IPR029044">
    <property type="entry name" value="Nucleotide-diphossugar_trans"/>
</dbReference>
<dbReference type="SUPFAM" id="SSF53448">
    <property type="entry name" value="Nucleotide-diphospho-sugar transferases"/>
    <property type="match status" value="1"/>
</dbReference>
<dbReference type="Pfam" id="PF00535">
    <property type="entry name" value="Glycos_transf_2"/>
    <property type="match status" value="1"/>
</dbReference>
<evidence type="ECO:0000313" key="2">
    <source>
        <dbReference type="EMBL" id="MBD2751866.1"/>
    </source>
</evidence>
<dbReference type="CDD" id="cd06433">
    <property type="entry name" value="GT_2_WfgS_like"/>
    <property type="match status" value="1"/>
</dbReference>
<name>A0A927AXW8_9BACT</name>
<evidence type="ECO:0000259" key="1">
    <source>
        <dbReference type="Pfam" id="PF00535"/>
    </source>
</evidence>
<dbReference type="Proteomes" id="UP000653797">
    <property type="component" value="Unassembled WGS sequence"/>
</dbReference>